<dbReference type="PRINTS" id="PR00371">
    <property type="entry name" value="FPNCR"/>
</dbReference>
<dbReference type="InterPro" id="IPR029039">
    <property type="entry name" value="Flavoprotein-like_sf"/>
</dbReference>
<feature type="binding site" evidence="12">
    <location>
        <position position="220"/>
    </location>
    <ligand>
        <name>FMN</name>
        <dbReference type="ChEBI" id="CHEBI:58210"/>
    </ligand>
</feature>
<keyword evidence="9 12" id="KW-0560">Oxidoreductase</keyword>
<dbReference type="InterPro" id="IPR017938">
    <property type="entry name" value="Riboflavin_synthase-like_b-brl"/>
</dbReference>
<feature type="binding site" evidence="12">
    <location>
        <position position="675"/>
    </location>
    <ligand>
        <name>NADP(+)</name>
        <dbReference type="ChEBI" id="CHEBI:58349"/>
    </ligand>
</feature>
<evidence type="ECO:0000256" key="1">
    <source>
        <dbReference type="ARBA" id="ARBA00004131"/>
    </source>
</evidence>
<protein>
    <recommendedName>
        <fullName evidence="12">NADPH--cytochrome P450 reductase</fullName>
        <shortName evidence="12">CPR</shortName>
        <shortName evidence="12">P450R</shortName>
        <ecNumber evidence="12">1.6.2.4</ecNumber>
    </recommendedName>
</protein>
<dbReference type="InterPro" id="IPR001094">
    <property type="entry name" value="Flavdoxin-like"/>
</dbReference>
<dbReference type="SUPFAM" id="SSF52343">
    <property type="entry name" value="Ferredoxin reductase-like, C-terminal NADP-linked domain"/>
    <property type="match status" value="1"/>
</dbReference>
<dbReference type="PANTHER" id="PTHR19384">
    <property type="entry name" value="NITRIC OXIDE SYNTHASE-RELATED"/>
    <property type="match status" value="1"/>
</dbReference>
<feature type="binding site" evidence="12">
    <location>
        <begin position="612"/>
        <end position="614"/>
    </location>
    <ligand>
        <name>FAD</name>
        <dbReference type="ChEBI" id="CHEBI:57692"/>
    </ligand>
</feature>
<evidence type="ECO:0000259" key="14">
    <source>
        <dbReference type="PROSITE" id="PS51384"/>
    </source>
</evidence>
<dbReference type="InterPro" id="IPR017927">
    <property type="entry name" value="FAD-bd_FR_type"/>
</dbReference>
<dbReference type="InterPro" id="IPR008254">
    <property type="entry name" value="Flavodoxin/NO_synth"/>
</dbReference>
<feature type="binding site" evidence="12">
    <location>
        <begin position="628"/>
        <end position="631"/>
    </location>
    <ligand>
        <name>FAD</name>
        <dbReference type="ChEBI" id="CHEBI:57692"/>
    </ligand>
</feature>
<dbReference type="FunFam" id="1.20.990.10:FF:000003">
    <property type="entry name" value="NADPH--cytochrome P450 reductase"/>
    <property type="match status" value="1"/>
</dbReference>
<feature type="domain" description="FAD-binding FR-type" evidence="14">
    <location>
        <begin position="414"/>
        <end position="661"/>
    </location>
</feature>
<proteinExistence type="evidence at transcript level"/>
<dbReference type="Gene3D" id="2.40.30.10">
    <property type="entry name" value="Translation factors"/>
    <property type="match status" value="2"/>
</dbReference>
<dbReference type="FunFam" id="3.40.50.80:FF:000001">
    <property type="entry name" value="NADPH--cytochrome P450 reductase 1"/>
    <property type="match status" value="1"/>
</dbReference>
<dbReference type="GO" id="GO:0050661">
    <property type="term" value="F:NADP binding"/>
    <property type="evidence" value="ECO:0007669"/>
    <property type="project" value="UniProtKB-UniRule"/>
</dbReference>
<keyword evidence="10 12" id="KW-0472">Membrane</keyword>
<dbReference type="Pfam" id="PF00667">
    <property type="entry name" value="FAD_binding_1"/>
    <property type="match status" value="1"/>
</dbReference>
<dbReference type="Pfam" id="PF00175">
    <property type="entry name" value="NAD_binding_1"/>
    <property type="match status" value="1"/>
</dbReference>
<evidence type="ECO:0000256" key="12">
    <source>
        <dbReference type="HAMAP-Rule" id="MF_03212"/>
    </source>
</evidence>
<dbReference type="PANTHER" id="PTHR19384:SF17">
    <property type="entry name" value="NADPH--CYTOCHROME P450 REDUCTASE"/>
    <property type="match status" value="1"/>
</dbReference>
<comment type="similarity">
    <text evidence="12">In the C-terminal section; belongs to the flavoprotein pyridine nucleotide cytochrome reductase family.</text>
</comment>
<feature type="binding site" evidence="12">
    <location>
        <begin position="185"/>
        <end position="194"/>
    </location>
    <ligand>
        <name>FMN</name>
        <dbReference type="ChEBI" id="CHEBI:58210"/>
    </ligand>
</feature>
<evidence type="ECO:0000256" key="11">
    <source>
        <dbReference type="ARBA" id="ARBA00056613"/>
    </source>
</evidence>
<organism evidence="15">
    <name type="scientific">Thapsia laciniata</name>
    <dbReference type="NCBI Taxonomy" id="1306261"/>
    <lineage>
        <taxon>Eukaryota</taxon>
        <taxon>Viridiplantae</taxon>
        <taxon>Streptophyta</taxon>
        <taxon>Embryophyta</taxon>
        <taxon>Tracheophyta</taxon>
        <taxon>Spermatophyta</taxon>
        <taxon>Magnoliopsida</taxon>
        <taxon>eudicotyledons</taxon>
        <taxon>Gunneridae</taxon>
        <taxon>Pentapetalae</taxon>
        <taxon>asterids</taxon>
        <taxon>campanulids</taxon>
        <taxon>Apiales</taxon>
        <taxon>Apiaceae</taxon>
        <taxon>Apioideae</taxon>
        <taxon>Scandiceae</taxon>
        <taxon>Daucinae</taxon>
        <taxon>Thapsia</taxon>
    </lineage>
</organism>
<dbReference type="Pfam" id="PF00258">
    <property type="entry name" value="Flavodoxin_1"/>
    <property type="match status" value="1"/>
</dbReference>
<evidence type="ECO:0000256" key="7">
    <source>
        <dbReference type="ARBA" id="ARBA00022857"/>
    </source>
</evidence>
<feature type="binding site" evidence="12">
    <location>
        <begin position="736"/>
        <end position="737"/>
    </location>
    <ligand>
        <name>NADP(+)</name>
        <dbReference type="ChEBI" id="CHEBI:58349"/>
    </ligand>
</feature>
<feature type="binding site" evidence="12">
    <location>
        <begin position="742"/>
        <end position="746"/>
    </location>
    <ligand>
        <name>NADP(+)</name>
        <dbReference type="ChEBI" id="CHEBI:58349"/>
    </ligand>
</feature>
<accession>A0A140B159</accession>
<dbReference type="Gene3D" id="3.40.50.80">
    <property type="entry name" value="Nucleotide-binding domain of ferredoxin-NADP reductase (FNR) module"/>
    <property type="match status" value="1"/>
</dbReference>
<dbReference type="HAMAP" id="MF_03212">
    <property type="entry name" value="NCPR"/>
    <property type="match status" value="1"/>
</dbReference>
<evidence type="ECO:0000259" key="13">
    <source>
        <dbReference type="PROSITE" id="PS50902"/>
    </source>
</evidence>
<keyword evidence="2 12" id="KW-0285">Flavoprotein</keyword>
<dbReference type="GO" id="GO:0003958">
    <property type="term" value="F:NADPH-hemoprotein reductase activity"/>
    <property type="evidence" value="ECO:0007669"/>
    <property type="project" value="UniProtKB-UniRule"/>
</dbReference>
<dbReference type="InterPro" id="IPR001709">
    <property type="entry name" value="Flavoprot_Pyr_Nucl_cyt_Rdtase"/>
</dbReference>
<dbReference type="InterPro" id="IPR023208">
    <property type="entry name" value="P450R"/>
</dbReference>
<feature type="binding site" evidence="12">
    <location>
        <position position="434"/>
    </location>
    <ligand>
        <name>NADP(+)</name>
        <dbReference type="ChEBI" id="CHEBI:58349"/>
    </ligand>
</feature>
<dbReference type="PROSITE" id="PS50902">
    <property type="entry name" value="FLAVODOXIN_LIKE"/>
    <property type="match status" value="1"/>
</dbReference>
<keyword evidence="4 12" id="KW-0812">Transmembrane</keyword>
<evidence type="ECO:0000256" key="6">
    <source>
        <dbReference type="ARBA" id="ARBA00022827"/>
    </source>
</evidence>
<evidence type="ECO:0000256" key="8">
    <source>
        <dbReference type="ARBA" id="ARBA00022989"/>
    </source>
</evidence>
<dbReference type="GO" id="GO:0005829">
    <property type="term" value="C:cytosol"/>
    <property type="evidence" value="ECO:0007669"/>
    <property type="project" value="TreeGrafter"/>
</dbReference>
<comment type="caution">
    <text evidence="12">Lacks conserved residue(s) required for the propagation of feature annotation.</text>
</comment>
<dbReference type="InterPro" id="IPR039261">
    <property type="entry name" value="FNR_nucleotide-bd"/>
</dbReference>
<evidence type="ECO:0000256" key="10">
    <source>
        <dbReference type="ARBA" id="ARBA00023136"/>
    </source>
</evidence>
<keyword evidence="6 12" id="KW-0274">FAD</keyword>
<feature type="domain" description="Flavodoxin-like" evidence="13">
    <location>
        <begin position="86"/>
        <end position="236"/>
    </location>
</feature>
<dbReference type="InterPro" id="IPR023173">
    <property type="entry name" value="NADPH_Cyt_P450_Rdtase_alpha"/>
</dbReference>
<comment type="function">
    <text evidence="11">This enzyme is required for electron transfer from NADP to cytochrome P450 in microsomes. It can also provide electron transfer to heme oxygenase and cytochrome B5. Involved in the biosynthesis of the antimalarial endoperoxide artemisinin. Acts as a redox partner for CYP71AV1 which catalyzes the conversion of amorphadiene to more oxygenated products.</text>
</comment>
<feature type="binding site" evidence="12">
    <location>
        <begin position="92"/>
        <end position="97"/>
    </location>
    <ligand>
        <name>FMN</name>
        <dbReference type="ChEBI" id="CHEBI:58210"/>
    </ligand>
</feature>
<dbReference type="Gene3D" id="3.40.50.360">
    <property type="match status" value="2"/>
</dbReference>
<comment type="subcellular location">
    <subcellularLocation>
        <location evidence="1 12">Endoplasmic reticulum membrane</location>
        <topology evidence="1 12">Single-pass membrane protein</topology>
        <orientation evidence="1 12">Cytoplasmic side</orientation>
    </subcellularLocation>
</comment>
<keyword evidence="8 12" id="KW-1133">Transmembrane helix</keyword>
<dbReference type="AlphaFoldDB" id="A0A140B159"/>
<dbReference type="EC" id="1.6.2.4" evidence="12"/>
<dbReference type="PROSITE" id="PS51384">
    <property type="entry name" value="FAD_FR"/>
    <property type="match status" value="1"/>
</dbReference>
<keyword evidence="5 12" id="KW-0256">Endoplasmic reticulum</keyword>
<name>A0A140B159_9APIA</name>
<dbReference type="GO" id="GO:0050660">
    <property type="term" value="F:flavin adenine dinucleotide binding"/>
    <property type="evidence" value="ECO:0007669"/>
    <property type="project" value="UniProtKB-UniRule"/>
</dbReference>
<keyword evidence="7 12" id="KW-0521">NADP</keyword>
<dbReference type="Gene3D" id="1.20.990.10">
    <property type="entry name" value="NADPH-cytochrome p450 Reductase, Chain A, domain 3"/>
    <property type="match status" value="1"/>
</dbReference>
<sequence>MQSESMEVSPVDLLTSILKINSVESMTMLLENREVMMLLTTSFALLVGFGLVLMWRRSTTKSVEPAKIVIPKFEMDEEVDDGKKKVTIFYGTQTGTAEGFAKALAEEAKARYQNATFRTIDLDDYADDDDEYETKLKKESMVFFFLATYGDGEPTDNAARFYKWFCEGKERGEWLNNLEYGVFGLGNRQYEHFNKIAKVVDDGLAEQGAKRLVQVGMGDDDQCIEDDFTAWRELVWPELDQLLLDGEAMAVATPYTAAVLEYRVQFYNQADTSSPLDRSMSKLNGHAVYDAQHPCRSNVAVRRELHTPASDRSCTHLEFDISSTGLAEQGAKRLVQVGMGDDDQCIEDDFTAWRELVWPELDQLLLDGEAMAVATPYTAAVLEYRVQFYNQADTSSPLDRSMSKLNGHAVYDAQHPCRSNVAVRRELHTPASDRSCTHLEFDISSTGLAYETGDHVGVYTENLIEIVEEAERLIDISPDTYFSIHTDNEDGTPLSGGSLPPPFPPCSFRTALTRYADLLSSPKKSALVALAAHASDPSEAERLRFLASPVGKDEYAQWIVANQRSLLEVLAEFPSAKPPLGVFFASVAPRLQPRYYSLSSSPRMAPSRIHVTCALVYEKTPTGRIHKGVCSTWMKNAVSLEESLDCSWAPIFVRQSNFRLPSDSKVPIIMIGPGTGLAPFRGFMQERLALKESGAELGSAVLYFGCRNRKLDFIYEDELNHFVETGAISELVVAFSREGPAKEYVQHKMSRKASEIWDMISQGAYIYVCGDAKGMARDVHRMLHTIAQEQGALDSSKAESLVKNLQMSGRYLRDVW</sequence>
<feature type="binding site" evidence="12">
    <location>
        <position position="778"/>
    </location>
    <ligand>
        <name>NADP(+)</name>
        <dbReference type="ChEBI" id="CHEBI:58349"/>
    </ligand>
</feature>
<dbReference type="SUPFAM" id="SSF63380">
    <property type="entry name" value="Riboflavin synthase domain-like"/>
    <property type="match status" value="2"/>
</dbReference>
<comment type="catalytic activity">
    <reaction evidence="12">
        <text>2 oxidized [cytochrome P450] + NADPH = 2 reduced [cytochrome P450] + NADP(+) + H(+)</text>
        <dbReference type="Rhea" id="RHEA:24040"/>
        <dbReference type="Rhea" id="RHEA-COMP:14627"/>
        <dbReference type="Rhea" id="RHEA-COMP:14628"/>
        <dbReference type="ChEBI" id="CHEBI:15378"/>
        <dbReference type="ChEBI" id="CHEBI:55376"/>
        <dbReference type="ChEBI" id="CHEBI:57783"/>
        <dbReference type="ChEBI" id="CHEBI:58349"/>
        <dbReference type="ChEBI" id="CHEBI:60344"/>
        <dbReference type="EC" id="1.6.2.4"/>
    </reaction>
</comment>
<dbReference type="InterPro" id="IPR001433">
    <property type="entry name" value="OxRdtase_FAD/NAD-bd"/>
</dbReference>
<evidence type="ECO:0000256" key="2">
    <source>
        <dbReference type="ARBA" id="ARBA00022630"/>
    </source>
</evidence>
<evidence type="ECO:0000256" key="3">
    <source>
        <dbReference type="ARBA" id="ARBA00022643"/>
    </source>
</evidence>
<dbReference type="FunFam" id="3.40.50.360:FF:000023">
    <property type="entry name" value="NADPH--cytochrome P450 reductase"/>
    <property type="match status" value="1"/>
</dbReference>
<dbReference type="InterPro" id="IPR003097">
    <property type="entry name" value="CysJ-like_FAD-binding"/>
</dbReference>
<comment type="similarity">
    <text evidence="12">Belongs to the NADPH--cytochrome P450 reductase family.</text>
</comment>
<reference evidence="15" key="1">
    <citation type="journal article" date="2016" name="Mol. Phylogenet. Evol.">
        <title>Evolution of NADPH-cytochrome P450 oxidoreductases (POR) in Apiales - POR 1 is missing.</title>
        <authorList>
            <person name="Andersen T.B."/>
            <person name="Hansen N.B."/>
            <person name="Laursen T."/>
            <person name="Weitzel C."/>
            <person name="Simonsen H.T."/>
        </authorList>
    </citation>
    <scope>NUCLEOTIDE SEQUENCE</scope>
    <source>
        <strain evidence="15">POR2c</strain>
    </source>
</reference>
<evidence type="ECO:0000256" key="5">
    <source>
        <dbReference type="ARBA" id="ARBA00022824"/>
    </source>
</evidence>
<feature type="transmembrane region" description="Helical" evidence="12">
    <location>
        <begin position="35"/>
        <end position="55"/>
    </location>
</feature>
<dbReference type="EMBL" id="KT072064">
    <property type="protein sequence ID" value="ALO61912.1"/>
    <property type="molecule type" value="mRNA"/>
</dbReference>
<dbReference type="PRINTS" id="PR00369">
    <property type="entry name" value="FLAVODOXIN"/>
</dbReference>
<feature type="binding site" evidence="12">
    <location>
        <begin position="594"/>
        <end position="597"/>
    </location>
    <ligand>
        <name>FAD</name>
        <dbReference type="ChEBI" id="CHEBI:57692"/>
    </ligand>
</feature>
<keyword evidence="3 12" id="KW-0288">FMN</keyword>
<dbReference type="GO" id="GO:0005789">
    <property type="term" value="C:endoplasmic reticulum membrane"/>
    <property type="evidence" value="ECO:0007669"/>
    <property type="project" value="UniProtKB-SubCell"/>
</dbReference>
<evidence type="ECO:0000313" key="15">
    <source>
        <dbReference type="EMBL" id="ALO61912.1"/>
    </source>
</evidence>
<comment type="cofactor">
    <cofactor evidence="12">
        <name>FMN</name>
        <dbReference type="ChEBI" id="CHEBI:58210"/>
    </cofactor>
    <text evidence="12">Binds 1 FMN per monomer.</text>
</comment>
<evidence type="ECO:0000256" key="9">
    <source>
        <dbReference type="ARBA" id="ARBA00023002"/>
    </source>
</evidence>
<feature type="binding site" evidence="12">
    <location>
        <begin position="147"/>
        <end position="150"/>
    </location>
    <ligand>
        <name>FMN</name>
        <dbReference type="ChEBI" id="CHEBI:58210"/>
    </ligand>
</feature>
<dbReference type="GO" id="GO:0010181">
    <property type="term" value="F:FMN binding"/>
    <property type="evidence" value="ECO:0007669"/>
    <property type="project" value="UniProtKB-UniRule"/>
</dbReference>
<feature type="binding site" evidence="12">
    <location>
        <position position="816"/>
    </location>
    <ligand>
        <name>FAD</name>
        <dbReference type="ChEBI" id="CHEBI:57692"/>
    </ligand>
</feature>
<dbReference type="CDD" id="cd06204">
    <property type="entry name" value="CYPOR"/>
    <property type="match status" value="1"/>
</dbReference>
<evidence type="ECO:0000256" key="4">
    <source>
        <dbReference type="ARBA" id="ARBA00022692"/>
    </source>
</evidence>
<comment type="cofactor">
    <cofactor evidence="12">
        <name>FAD</name>
        <dbReference type="ChEBI" id="CHEBI:57692"/>
    </cofactor>
    <text evidence="12">Binds 1 FAD per monomer.</text>
</comment>
<dbReference type="SUPFAM" id="SSF52218">
    <property type="entry name" value="Flavoproteins"/>
    <property type="match status" value="1"/>
</dbReference>
<comment type="similarity">
    <text evidence="12">In the N-terminal section; belongs to the flavodoxin family.</text>
</comment>